<feature type="transmembrane region" description="Helical" evidence="10">
    <location>
        <begin position="677"/>
        <end position="700"/>
    </location>
</feature>
<keyword evidence="9 10" id="KW-0472">Membrane</keyword>
<dbReference type="InterPro" id="IPR036163">
    <property type="entry name" value="HMA_dom_sf"/>
</dbReference>
<dbReference type="GO" id="GO:0005524">
    <property type="term" value="F:ATP binding"/>
    <property type="evidence" value="ECO:0007669"/>
    <property type="project" value="UniProtKB-UniRule"/>
</dbReference>
<evidence type="ECO:0000256" key="1">
    <source>
        <dbReference type="ARBA" id="ARBA00004127"/>
    </source>
</evidence>
<dbReference type="InterPro" id="IPR001757">
    <property type="entry name" value="P_typ_ATPase"/>
</dbReference>
<evidence type="ECO:0000256" key="5">
    <source>
        <dbReference type="ARBA" id="ARBA00022741"/>
    </source>
</evidence>
<evidence type="ECO:0000256" key="4">
    <source>
        <dbReference type="ARBA" id="ARBA00022723"/>
    </source>
</evidence>
<dbReference type="GO" id="GO:0005507">
    <property type="term" value="F:copper ion binding"/>
    <property type="evidence" value="ECO:0007669"/>
    <property type="project" value="TreeGrafter"/>
</dbReference>
<dbReference type="AlphaFoldDB" id="A0A9Q7EWC4"/>
<dbReference type="InterPro" id="IPR006121">
    <property type="entry name" value="HMA_dom"/>
</dbReference>
<evidence type="ECO:0000259" key="11">
    <source>
        <dbReference type="PROSITE" id="PS50846"/>
    </source>
</evidence>
<dbReference type="RefSeq" id="WP_274373960.1">
    <property type="nucleotide sequence ID" value="NZ_CP072943.1"/>
</dbReference>
<dbReference type="InterPro" id="IPR008250">
    <property type="entry name" value="ATPase_P-typ_transduc_dom_A_sf"/>
</dbReference>
<dbReference type="SUPFAM" id="SSF56784">
    <property type="entry name" value="HAD-like"/>
    <property type="match status" value="1"/>
</dbReference>
<gene>
    <name evidence="12" type="ORF">KAR29_01855</name>
</gene>
<dbReference type="SUPFAM" id="SSF81665">
    <property type="entry name" value="Calcium ATPase, transmembrane domain M"/>
    <property type="match status" value="1"/>
</dbReference>
<dbReference type="EMBL" id="CP072943">
    <property type="protein sequence ID" value="QTX32709.1"/>
    <property type="molecule type" value="Genomic_DNA"/>
</dbReference>
<dbReference type="PRINTS" id="PR00119">
    <property type="entry name" value="CATATPASE"/>
</dbReference>
<dbReference type="PANTHER" id="PTHR43520:SF8">
    <property type="entry name" value="P-TYPE CU(+) TRANSPORTER"/>
    <property type="match status" value="1"/>
</dbReference>
<dbReference type="PROSITE" id="PS00154">
    <property type="entry name" value="ATPASE_E1_E2"/>
    <property type="match status" value="1"/>
</dbReference>
<dbReference type="PANTHER" id="PTHR43520">
    <property type="entry name" value="ATP7, ISOFORM B"/>
    <property type="match status" value="1"/>
</dbReference>
<keyword evidence="3 10" id="KW-0812">Transmembrane</keyword>
<reference evidence="13" key="1">
    <citation type="submission" date="2021-04" db="EMBL/GenBank/DDBJ databases">
        <title>A novel Synergistetes isolate from a pyrite-forming mixed culture.</title>
        <authorList>
            <person name="Bunk B."/>
            <person name="Sproer C."/>
            <person name="Spring S."/>
            <person name="Pester M."/>
        </authorList>
    </citation>
    <scope>NUCLEOTIDE SEQUENCE [LARGE SCALE GENOMIC DNA]</scope>
    <source>
        <strain evidence="13">J.5.4.2-T.3.5.2</strain>
    </source>
</reference>
<dbReference type="PROSITE" id="PS01047">
    <property type="entry name" value="HMA_1"/>
    <property type="match status" value="1"/>
</dbReference>
<dbReference type="PROSITE" id="PS50846">
    <property type="entry name" value="HMA_2"/>
    <property type="match status" value="1"/>
</dbReference>
<dbReference type="InterPro" id="IPR059000">
    <property type="entry name" value="ATPase_P-type_domA"/>
</dbReference>
<dbReference type="Proteomes" id="UP000671879">
    <property type="component" value="Chromosome"/>
</dbReference>
<dbReference type="GO" id="GO:0055070">
    <property type="term" value="P:copper ion homeostasis"/>
    <property type="evidence" value="ECO:0007669"/>
    <property type="project" value="TreeGrafter"/>
</dbReference>
<dbReference type="GO" id="GO:0043682">
    <property type="term" value="F:P-type divalent copper transporter activity"/>
    <property type="evidence" value="ECO:0007669"/>
    <property type="project" value="TreeGrafter"/>
</dbReference>
<feature type="domain" description="HMA" evidence="11">
    <location>
        <begin position="10"/>
        <end position="76"/>
    </location>
</feature>
<evidence type="ECO:0000256" key="9">
    <source>
        <dbReference type="ARBA" id="ARBA00023136"/>
    </source>
</evidence>
<dbReference type="NCBIfam" id="TIGR01494">
    <property type="entry name" value="ATPase_P-type"/>
    <property type="match status" value="1"/>
</dbReference>
<proteinExistence type="inferred from homology"/>
<feature type="transmembrane region" description="Helical" evidence="10">
    <location>
        <begin position="381"/>
        <end position="410"/>
    </location>
</feature>
<evidence type="ECO:0000256" key="8">
    <source>
        <dbReference type="ARBA" id="ARBA00022989"/>
    </source>
</evidence>
<dbReference type="InterPro" id="IPR027256">
    <property type="entry name" value="P-typ_ATPase_IB"/>
</dbReference>
<dbReference type="Pfam" id="PF00702">
    <property type="entry name" value="Hydrolase"/>
    <property type="match status" value="1"/>
</dbReference>
<dbReference type="PRINTS" id="PR00120">
    <property type="entry name" value="HATPASE"/>
</dbReference>
<dbReference type="Gene3D" id="2.70.150.10">
    <property type="entry name" value="Calcium-transporting ATPase, cytoplasmic transduction domain A"/>
    <property type="match status" value="1"/>
</dbReference>
<dbReference type="InterPro" id="IPR017969">
    <property type="entry name" value="Heavy-metal-associated_CS"/>
</dbReference>
<keyword evidence="13" id="KW-1185">Reference proteome</keyword>
<dbReference type="Pfam" id="PF00403">
    <property type="entry name" value="HMA"/>
    <property type="match status" value="1"/>
</dbReference>
<evidence type="ECO:0000256" key="7">
    <source>
        <dbReference type="ARBA" id="ARBA00022967"/>
    </source>
</evidence>
<evidence type="ECO:0000256" key="2">
    <source>
        <dbReference type="ARBA" id="ARBA00006024"/>
    </source>
</evidence>
<keyword evidence="4 10" id="KW-0479">Metal-binding</keyword>
<feature type="transmembrane region" description="Helical" evidence="10">
    <location>
        <begin position="179"/>
        <end position="199"/>
    </location>
</feature>
<keyword evidence="8 10" id="KW-1133">Transmembrane helix</keyword>
<name>A0A9Q7EWC4_9BACT</name>
<dbReference type="InterPro" id="IPR023298">
    <property type="entry name" value="ATPase_P-typ_TM_dom_sf"/>
</dbReference>
<keyword evidence="7" id="KW-1278">Translocase</keyword>
<sequence>MAESRDPSKLKRRIGVTGMTCATCARMVERSLKRVEGVTFAAVNLATETVFVVVDDEDFPQSRLEEAIVDSGYGFSYDAPEEMESRRYAEARHNLFVSWAVTAPLMGLMALHMAGVHLPVYTLLELAGGLVVFLGAGRGTFKGAWIALSHRHANMDVLVVFGAVAAWATALLHLAGLPLASFGALGPMILALHITGRYIESRLRDRASKEIRGLLALQAREARIVDDDGTELLVPIEAVKEGHRVAVRPGERFPADGRISAGRTSVDESMITGESLPVGREEGATVTGGSLNLTGSVVVEVTGIGDGSFLAQMIALIQEAQGAKIPIQAFADRVTNVFVPVIVGLALVAGTTWFFAAPAISPFLDGAGRLLPWVTSVRDPLSLALFAFITTVVIACPCALGLATPMALIAATARASRHGMVIRNAEAIQTAREVSIVVMDKTGTITEGRPAVVDHDLSPDDLAAAAAVERQSSHPLAKAIAEAVPAHRQATDVVEEVGQGVAGRVDGILYSVGRPDDAERYRDQLDRGRTVVEVRREGQSLGFIAVEDPLRDDAAEAVRRLKALGIRPVMATGDNGHTARAVAGRAGIDEVHASVRPEGKLDLVRDFQARGAKVLMVGDGMNDAAALKGADVGLAIGSGTDLAIDSADIVLVRGGLSAVAEAVTLSRKTFSVIGQNLFWAFGYNVIAVPLAMAALLHPLIAETAMAFSSISVLLNSQRINRE</sequence>
<keyword evidence="6 10" id="KW-0067">ATP-binding</keyword>
<dbReference type="Gene3D" id="3.40.1110.10">
    <property type="entry name" value="Calcium-transporting ATPase, cytoplasmic domain N"/>
    <property type="match status" value="1"/>
</dbReference>
<protein>
    <submittedName>
        <fullName evidence="12">Copper-translocating P-type ATPase</fullName>
    </submittedName>
</protein>
<evidence type="ECO:0000256" key="3">
    <source>
        <dbReference type="ARBA" id="ARBA00022692"/>
    </source>
</evidence>
<comment type="similarity">
    <text evidence="2 10">Belongs to the cation transport ATPase (P-type) (TC 3.A.3) family. Type IB subfamily.</text>
</comment>
<dbReference type="CDD" id="cd02094">
    <property type="entry name" value="P-type_ATPase_Cu-like"/>
    <property type="match status" value="1"/>
</dbReference>
<dbReference type="SUPFAM" id="SSF81653">
    <property type="entry name" value="Calcium ATPase, transduction domain A"/>
    <property type="match status" value="1"/>
</dbReference>
<dbReference type="GO" id="GO:0005886">
    <property type="term" value="C:plasma membrane"/>
    <property type="evidence" value="ECO:0007669"/>
    <property type="project" value="UniProtKB-SubCell"/>
</dbReference>
<dbReference type="Gene3D" id="3.40.50.1000">
    <property type="entry name" value="HAD superfamily/HAD-like"/>
    <property type="match status" value="1"/>
</dbReference>
<dbReference type="CDD" id="cd00371">
    <property type="entry name" value="HMA"/>
    <property type="match status" value="1"/>
</dbReference>
<dbReference type="GO" id="GO:0012505">
    <property type="term" value="C:endomembrane system"/>
    <property type="evidence" value="ECO:0007669"/>
    <property type="project" value="UniProtKB-SubCell"/>
</dbReference>
<feature type="transmembrane region" description="Helical" evidence="10">
    <location>
        <begin position="95"/>
        <end position="114"/>
    </location>
</feature>
<dbReference type="KEGG" id="aram:KAR29_01855"/>
<dbReference type="InterPro" id="IPR018303">
    <property type="entry name" value="ATPase_P-typ_P_site"/>
</dbReference>
<evidence type="ECO:0000313" key="12">
    <source>
        <dbReference type="EMBL" id="QTX32709.1"/>
    </source>
</evidence>
<evidence type="ECO:0000313" key="13">
    <source>
        <dbReference type="Proteomes" id="UP000671879"/>
    </source>
</evidence>
<dbReference type="SUPFAM" id="SSF55008">
    <property type="entry name" value="HMA, heavy metal-associated domain"/>
    <property type="match status" value="1"/>
</dbReference>
<dbReference type="InterPro" id="IPR036412">
    <property type="entry name" value="HAD-like_sf"/>
</dbReference>
<dbReference type="Pfam" id="PF00122">
    <property type="entry name" value="E1-E2_ATPase"/>
    <property type="match status" value="1"/>
</dbReference>
<keyword evidence="5 10" id="KW-0547">Nucleotide-binding</keyword>
<dbReference type="InterPro" id="IPR023214">
    <property type="entry name" value="HAD_sf"/>
</dbReference>
<organism evidence="12 13">
    <name type="scientific">Aminithiophilus ramosus</name>
    <dbReference type="NCBI Taxonomy" id="3029084"/>
    <lineage>
        <taxon>Bacteria</taxon>
        <taxon>Thermotogati</taxon>
        <taxon>Synergistota</taxon>
        <taxon>Synergistia</taxon>
        <taxon>Synergistales</taxon>
        <taxon>Aminithiophilaceae</taxon>
        <taxon>Aminithiophilus</taxon>
    </lineage>
</organism>
<keyword evidence="10" id="KW-1003">Cell membrane</keyword>
<dbReference type="NCBIfam" id="TIGR01525">
    <property type="entry name" value="ATPase-IB_hvy"/>
    <property type="match status" value="1"/>
</dbReference>
<feature type="transmembrane region" description="Helical" evidence="10">
    <location>
        <begin position="153"/>
        <end position="173"/>
    </location>
</feature>
<feature type="transmembrane region" description="Helical" evidence="10">
    <location>
        <begin position="120"/>
        <end position="141"/>
    </location>
</feature>
<dbReference type="GO" id="GO:0016887">
    <property type="term" value="F:ATP hydrolysis activity"/>
    <property type="evidence" value="ECO:0007669"/>
    <property type="project" value="InterPro"/>
</dbReference>
<accession>A0A9Q7EWC4</accession>
<feature type="transmembrane region" description="Helical" evidence="10">
    <location>
        <begin position="337"/>
        <end position="361"/>
    </location>
</feature>
<dbReference type="InterPro" id="IPR023299">
    <property type="entry name" value="ATPase_P-typ_cyto_dom_N"/>
</dbReference>
<comment type="subcellular location">
    <subcellularLocation>
        <location evidence="10">Cell membrane</location>
    </subcellularLocation>
    <subcellularLocation>
        <location evidence="1">Endomembrane system</location>
        <topology evidence="1">Multi-pass membrane protein</topology>
    </subcellularLocation>
</comment>
<evidence type="ECO:0000256" key="10">
    <source>
        <dbReference type="RuleBase" id="RU362081"/>
    </source>
</evidence>
<evidence type="ECO:0000256" key="6">
    <source>
        <dbReference type="ARBA" id="ARBA00022840"/>
    </source>
</evidence>
<dbReference type="FunFam" id="2.70.150.10:FF:000002">
    <property type="entry name" value="Copper-transporting ATPase 1, putative"/>
    <property type="match status" value="1"/>
</dbReference>
<dbReference type="Gene3D" id="3.30.70.100">
    <property type="match status" value="1"/>
</dbReference>